<evidence type="ECO:0000313" key="6">
    <source>
        <dbReference type="EMBL" id="ABO54163.1"/>
    </source>
</evidence>
<evidence type="ECO:0000313" key="7">
    <source>
        <dbReference type="Proteomes" id="UP000002287"/>
    </source>
</evidence>
<evidence type="ECO:0000256" key="5">
    <source>
        <dbReference type="ARBA" id="ARBA00047422"/>
    </source>
</evidence>
<evidence type="ECO:0000256" key="4">
    <source>
        <dbReference type="ARBA" id="ARBA00022747"/>
    </source>
</evidence>
<dbReference type="REBASE" id="14984">
    <property type="entry name" value="M.BviG4ORF1152P"/>
</dbReference>
<dbReference type="AlphaFoldDB" id="A4JD10"/>
<dbReference type="InterPro" id="IPR029063">
    <property type="entry name" value="SAM-dependent_MTases_sf"/>
</dbReference>
<dbReference type="Gene3D" id="3.40.50.150">
    <property type="entry name" value="Vaccinia Virus protein VP39"/>
    <property type="match status" value="1"/>
</dbReference>
<keyword evidence="3" id="KW-0949">S-adenosyl-L-methionine</keyword>
<sequence length="232" mass="26225">MRVNELELFAGVGGGILAAKLLGHRTVCAVERNPYRIRRLMQRQNEGHLPPFPIWDDVRTFDGLPWRGIVDCVSGGFPCQAYSSAARGQNVADDLWPEMRRIVADVAPRYVRAENTQRRAIDRAADDLESMGYRTRAISLSAADMGGDHIRKRYWLFAYADDDCEIRMQVDAEVAQLSRICPRVWGAYPDESRMVDGIPYRMERLEATGDAQVPIVAATAFTLLKRRIGEPR</sequence>
<keyword evidence="4" id="KW-0680">Restriction system</keyword>
<proteinExistence type="predicted"/>
<dbReference type="Proteomes" id="UP000002287">
    <property type="component" value="Chromosome 1"/>
</dbReference>
<dbReference type="GO" id="GO:0003886">
    <property type="term" value="F:DNA (cytosine-5-)-methyltransferase activity"/>
    <property type="evidence" value="ECO:0007669"/>
    <property type="project" value="UniProtKB-EC"/>
</dbReference>
<evidence type="ECO:0000256" key="3">
    <source>
        <dbReference type="ARBA" id="ARBA00022691"/>
    </source>
</evidence>
<dbReference type="Pfam" id="PF00145">
    <property type="entry name" value="DNA_methylase"/>
    <property type="match status" value="1"/>
</dbReference>
<organism evidence="6 7">
    <name type="scientific">Burkholderia vietnamiensis (strain G4 / LMG 22486)</name>
    <name type="common">Burkholderia cepacia (strain R1808)</name>
    <dbReference type="NCBI Taxonomy" id="269482"/>
    <lineage>
        <taxon>Bacteria</taxon>
        <taxon>Pseudomonadati</taxon>
        <taxon>Pseudomonadota</taxon>
        <taxon>Betaproteobacteria</taxon>
        <taxon>Burkholderiales</taxon>
        <taxon>Burkholderiaceae</taxon>
        <taxon>Burkholderia</taxon>
        <taxon>Burkholderia cepacia complex</taxon>
    </lineage>
</organism>
<comment type="catalytic activity">
    <reaction evidence="5">
        <text>a 2'-deoxycytidine in DNA + S-adenosyl-L-methionine = a 5-methyl-2'-deoxycytidine in DNA + S-adenosyl-L-homocysteine + H(+)</text>
        <dbReference type="Rhea" id="RHEA:13681"/>
        <dbReference type="Rhea" id="RHEA-COMP:11369"/>
        <dbReference type="Rhea" id="RHEA-COMP:11370"/>
        <dbReference type="ChEBI" id="CHEBI:15378"/>
        <dbReference type="ChEBI" id="CHEBI:57856"/>
        <dbReference type="ChEBI" id="CHEBI:59789"/>
        <dbReference type="ChEBI" id="CHEBI:85452"/>
        <dbReference type="ChEBI" id="CHEBI:85454"/>
        <dbReference type="EC" id="2.1.1.37"/>
    </reaction>
</comment>
<dbReference type="KEGG" id="bvi:Bcep1808_1152"/>
<gene>
    <name evidence="6" type="ordered locus">Bcep1808_1152</name>
</gene>
<dbReference type="InterPro" id="IPR001525">
    <property type="entry name" value="C5_MeTfrase"/>
</dbReference>
<dbReference type="HOGENOM" id="CLU_006958_5_0_4"/>
<evidence type="ECO:0000256" key="1">
    <source>
        <dbReference type="ARBA" id="ARBA00022603"/>
    </source>
</evidence>
<protein>
    <submittedName>
        <fullName evidence="6">C-5 cytosine-specific DNA methylase</fullName>
    </submittedName>
</protein>
<accession>A4JD10</accession>
<evidence type="ECO:0000256" key="2">
    <source>
        <dbReference type="ARBA" id="ARBA00022679"/>
    </source>
</evidence>
<dbReference type="EMBL" id="CP000614">
    <property type="protein sequence ID" value="ABO54163.1"/>
    <property type="molecule type" value="Genomic_DNA"/>
</dbReference>
<name>A4JD10_BURVG</name>
<reference evidence="7" key="1">
    <citation type="submission" date="2007-03" db="EMBL/GenBank/DDBJ databases">
        <title>Complete sequence of chromosome 1 of Burkholderia vietnamiensis G4.</title>
        <authorList>
            <consortium name="US DOE Joint Genome Institute"/>
            <person name="Copeland A."/>
            <person name="Lucas S."/>
            <person name="Lapidus A."/>
            <person name="Barry K."/>
            <person name="Detter J.C."/>
            <person name="Glavina del Rio T."/>
            <person name="Hammon N."/>
            <person name="Israni S."/>
            <person name="Dalin E."/>
            <person name="Tice H."/>
            <person name="Pitluck S."/>
            <person name="Chain P."/>
            <person name="Malfatti S."/>
            <person name="Shin M."/>
            <person name="Vergez L."/>
            <person name="Schmutz J."/>
            <person name="Larimer F."/>
            <person name="Land M."/>
            <person name="Hauser L."/>
            <person name="Kyrpides N."/>
            <person name="Tiedje J."/>
            <person name="Richardson P."/>
        </authorList>
    </citation>
    <scope>NUCLEOTIDE SEQUENCE [LARGE SCALE GENOMIC DNA]</scope>
    <source>
        <strain evidence="7">G4 / LMG 22486</strain>
    </source>
</reference>
<dbReference type="SUPFAM" id="SSF53335">
    <property type="entry name" value="S-adenosyl-L-methionine-dependent methyltransferases"/>
    <property type="match status" value="1"/>
</dbReference>
<keyword evidence="2" id="KW-0808">Transferase</keyword>
<dbReference type="eggNOG" id="COG0270">
    <property type="taxonomic scope" value="Bacteria"/>
</dbReference>
<dbReference type="InterPro" id="IPR018117">
    <property type="entry name" value="C5_DNA_meth_AS"/>
</dbReference>
<dbReference type="GO" id="GO:0009307">
    <property type="term" value="P:DNA restriction-modification system"/>
    <property type="evidence" value="ECO:0007669"/>
    <property type="project" value="UniProtKB-KW"/>
</dbReference>
<dbReference type="PROSITE" id="PS00094">
    <property type="entry name" value="C5_MTASE_1"/>
    <property type="match status" value="1"/>
</dbReference>
<keyword evidence="1 6" id="KW-0489">Methyltransferase</keyword>
<dbReference type="GO" id="GO:0032259">
    <property type="term" value="P:methylation"/>
    <property type="evidence" value="ECO:0007669"/>
    <property type="project" value="UniProtKB-KW"/>
</dbReference>